<proteinExistence type="predicted"/>
<evidence type="ECO:0000313" key="1">
    <source>
        <dbReference type="EMBL" id="KAF1767173.1"/>
    </source>
</evidence>
<organism evidence="1 2">
    <name type="scientific">Caenorhabditis remanei</name>
    <name type="common">Caenorhabditis vulgaris</name>
    <dbReference type="NCBI Taxonomy" id="31234"/>
    <lineage>
        <taxon>Eukaryota</taxon>
        <taxon>Metazoa</taxon>
        <taxon>Ecdysozoa</taxon>
        <taxon>Nematoda</taxon>
        <taxon>Chromadorea</taxon>
        <taxon>Rhabditida</taxon>
        <taxon>Rhabditina</taxon>
        <taxon>Rhabditomorpha</taxon>
        <taxon>Rhabditoidea</taxon>
        <taxon>Rhabditidae</taxon>
        <taxon>Peloderinae</taxon>
        <taxon>Caenorhabditis</taxon>
    </lineage>
</organism>
<accession>A0A6A5HLB2</accession>
<dbReference type="RefSeq" id="XP_053590193.1">
    <property type="nucleotide sequence ID" value="XM_053725999.1"/>
</dbReference>
<dbReference type="AlphaFoldDB" id="A0A6A5HLB2"/>
<dbReference type="GeneID" id="78774301"/>
<reference evidence="1 2" key="1">
    <citation type="submission" date="2019-12" db="EMBL/GenBank/DDBJ databases">
        <title>Chromosome-level assembly of the Caenorhabditis remanei genome.</title>
        <authorList>
            <person name="Teterina A.A."/>
            <person name="Willis J.H."/>
            <person name="Phillips P.C."/>
        </authorList>
    </citation>
    <scope>NUCLEOTIDE SEQUENCE [LARGE SCALE GENOMIC DNA]</scope>
    <source>
        <strain evidence="1 2">PX506</strain>
        <tissue evidence="1">Whole organism</tissue>
    </source>
</reference>
<name>A0A6A5HLB2_CAERE</name>
<evidence type="ECO:0000313" key="2">
    <source>
        <dbReference type="Proteomes" id="UP000483820"/>
    </source>
</evidence>
<dbReference type="CTD" id="78774301"/>
<dbReference type="EMBL" id="WUAV01000002">
    <property type="protein sequence ID" value="KAF1767173.1"/>
    <property type="molecule type" value="Genomic_DNA"/>
</dbReference>
<comment type="caution">
    <text evidence="1">The sequence shown here is derived from an EMBL/GenBank/DDBJ whole genome shotgun (WGS) entry which is preliminary data.</text>
</comment>
<protein>
    <submittedName>
        <fullName evidence="1">Uncharacterized protein</fullName>
    </submittedName>
</protein>
<dbReference type="Proteomes" id="UP000483820">
    <property type="component" value="Chromosome II"/>
</dbReference>
<gene>
    <name evidence="1" type="ORF">GCK72_007132</name>
</gene>
<sequence>MESPSLDTLCTTCLQDLYHYKFGRSCEDIEKEENYETLSLSTNELNSRIHRDYCRHGKCILKFENSWKWIIKDAAVKNAFDMMNTAIRMVEGHVDCKLRRDRMDCTIRALERIQENKEIGMRTQGAGFEEDIAGKMQRADRLLKSLKAQWAEFRFGIQLDGSSSTPFGIQCSCTKIHEHYVEIFLELPLQEQFGDKYDTVGNEFREIANYKLDEIISECPVNFQRGFEVPRIVDVYGKIVTLQ</sequence>
<dbReference type="KEGG" id="crq:GCK72_007132"/>